<dbReference type="GO" id="GO:0005737">
    <property type="term" value="C:cytoplasm"/>
    <property type="evidence" value="ECO:0007669"/>
    <property type="project" value="TreeGrafter"/>
</dbReference>
<dbReference type="GO" id="GO:0009408">
    <property type="term" value="P:response to heat"/>
    <property type="evidence" value="ECO:0007669"/>
    <property type="project" value="TreeGrafter"/>
</dbReference>
<dbReference type="PANTHER" id="PTHR45640:SF26">
    <property type="entry name" value="RE23625P"/>
    <property type="match status" value="1"/>
</dbReference>
<dbReference type="EMBL" id="QMKO01003951">
    <property type="protein sequence ID" value="RTG80676.1"/>
    <property type="molecule type" value="Genomic_DNA"/>
</dbReference>
<dbReference type="GO" id="GO:0005634">
    <property type="term" value="C:nucleus"/>
    <property type="evidence" value="ECO:0007669"/>
    <property type="project" value="TreeGrafter"/>
</dbReference>
<dbReference type="GO" id="GO:0042026">
    <property type="term" value="P:protein refolding"/>
    <property type="evidence" value="ECO:0007669"/>
    <property type="project" value="TreeGrafter"/>
</dbReference>
<dbReference type="STRING" id="6184.A0A430PZ66"/>
<evidence type="ECO:0000313" key="4">
    <source>
        <dbReference type="EMBL" id="RTG80676.1"/>
    </source>
</evidence>
<organism evidence="4 5">
    <name type="scientific">Schistosoma bovis</name>
    <name type="common">Blood fluke</name>
    <dbReference type="NCBI Taxonomy" id="6184"/>
    <lineage>
        <taxon>Eukaryota</taxon>
        <taxon>Metazoa</taxon>
        <taxon>Spiralia</taxon>
        <taxon>Lophotrochozoa</taxon>
        <taxon>Platyhelminthes</taxon>
        <taxon>Trematoda</taxon>
        <taxon>Digenea</taxon>
        <taxon>Strigeidida</taxon>
        <taxon>Schistosomatoidea</taxon>
        <taxon>Schistosomatidae</taxon>
        <taxon>Schistosoma</taxon>
    </lineage>
</organism>
<dbReference type="InterPro" id="IPR001436">
    <property type="entry name" value="Alpha-crystallin/sHSP_animal"/>
</dbReference>
<dbReference type="Gene3D" id="2.60.40.790">
    <property type="match status" value="1"/>
</dbReference>
<keyword evidence="5" id="KW-1185">Reference proteome</keyword>
<dbReference type="PROSITE" id="PS01031">
    <property type="entry name" value="SHSP"/>
    <property type="match status" value="1"/>
</dbReference>
<sequence length="55" mass="6384">VHFKVRFDAKDFLPEDIEVTTVDNHLRVHAKKSIKSGNSTTVREFHRSVDFTTIN</sequence>
<accession>A0A430PZ66</accession>
<feature type="domain" description="SHSP" evidence="3">
    <location>
        <begin position="1"/>
        <end position="55"/>
    </location>
</feature>
<dbReference type="AlphaFoldDB" id="A0A430PZ66"/>
<feature type="non-terminal residue" evidence="4">
    <location>
        <position position="1"/>
    </location>
</feature>
<comment type="caution">
    <text evidence="4">The sequence shown here is derived from an EMBL/GenBank/DDBJ whole genome shotgun (WGS) entry which is preliminary data.</text>
</comment>
<comment type="similarity">
    <text evidence="1 2">Belongs to the small heat shock protein (HSP20) family.</text>
</comment>
<evidence type="ECO:0000256" key="1">
    <source>
        <dbReference type="PROSITE-ProRule" id="PRU00285"/>
    </source>
</evidence>
<proteinExistence type="inferred from homology"/>
<dbReference type="InterPro" id="IPR008978">
    <property type="entry name" value="HSP20-like_chaperone"/>
</dbReference>
<protein>
    <recommendedName>
        <fullName evidence="3">SHSP domain-containing protein</fullName>
    </recommendedName>
</protein>
<dbReference type="CDD" id="cd06526">
    <property type="entry name" value="metazoan_ACD"/>
    <property type="match status" value="1"/>
</dbReference>
<dbReference type="InterPro" id="IPR002068">
    <property type="entry name" value="A-crystallin/Hsp20_dom"/>
</dbReference>
<dbReference type="SUPFAM" id="SSF49764">
    <property type="entry name" value="HSP20-like chaperones"/>
    <property type="match status" value="1"/>
</dbReference>
<evidence type="ECO:0000256" key="2">
    <source>
        <dbReference type="RuleBase" id="RU003616"/>
    </source>
</evidence>
<dbReference type="GO" id="GO:0051082">
    <property type="term" value="F:unfolded protein binding"/>
    <property type="evidence" value="ECO:0007669"/>
    <property type="project" value="TreeGrafter"/>
</dbReference>
<evidence type="ECO:0000259" key="3">
    <source>
        <dbReference type="PROSITE" id="PS01031"/>
    </source>
</evidence>
<gene>
    <name evidence="4" type="ORF">DC041_0010106</name>
</gene>
<name>A0A430PZ66_SCHBO</name>
<reference evidence="4 5" key="1">
    <citation type="journal article" date="2019" name="PLoS Pathog.">
        <title>Genome sequence of the bovine parasite Schistosoma bovis Tanzania.</title>
        <authorList>
            <person name="Oey H."/>
            <person name="Zakrzewski M."/>
            <person name="Gobert G."/>
            <person name="Gravermann K."/>
            <person name="Stoye J."/>
            <person name="Jones M."/>
            <person name="Mcmanus D."/>
            <person name="Krause L."/>
        </authorList>
    </citation>
    <scope>NUCLEOTIDE SEQUENCE [LARGE SCALE GENOMIC DNA]</scope>
    <source>
        <strain evidence="4 5">TAN1997</strain>
    </source>
</reference>
<dbReference type="Pfam" id="PF00011">
    <property type="entry name" value="HSP20"/>
    <property type="match status" value="1"/>
</dbReference>
<dbReference type="PANTHER" id="PTHR45640">
    <property type="entry name" value="HEAT SHOCK PROTEIN HSP-12.2-RELATED"/>
    <property type="match status" value="1"/>
</dbReference>
<dbReference type="Proteomes" id="UP000290809">
    <property type="component" value="Unassembled WGS sequence"/>
</dbReference>
<evidence type="ECO:0000313" key="5">
    <source>
        <dbReference type="Proteomes" id="UP000290809"/>
    </source>
</evidence>